<dbReference type="SUPFAM" id="SSF52047">
    <property type="entry name" value="RNI-like"/>
    <property type="match status" value="1"/>
</dbReference>
<dbReference type="InterPro" id="IPR032675">
    <property type="entry name" value="LRR_dom_sf"/>
</dbReference>
<dbReference type="KEGG" id="glz:GLAREA_04807"/>
<dbReference type="RefSeq" id="XP_008085375.1">
    <property type="nucleotide sequence ID" value="XM_008087184.1"/>
</dbReference>
<evidence type="ECO:0000256" key="1">
    <source>
        <dbReference type="SAM" id="MobiDB-lite"/>
    </source>
</evidence>
<dbReference type="PANTHER" id="PTHR24114:SF2">
    <property type="entry name" value="F-BOX DOMAIN-CONTAINING PROTEIN-RELATED"/>
    <property type="match status" value="1"/>
</dbReference>
<dbReference type="STRING" id="1116229.S3D7M6"/>
<protein>
    <submittedName>
        <fullName evidence="3">RNI-like protein</fullName>
    </submittedName>
</protein>
<organism evidence="3 4">
    <name type="scientific">Glarea lozoyensis (strain ATCC 20868 / MF5171)</name>
    <dbReference type="NCBI Taxonomy" id="1116229"/>
    <lineage>
        <taxon>Eukaryota</taxon>
        <taxon>Fungi</taxon>
        <taxon>Dikarya</taxon>
        <taxon>Ascomycota</taxon>
        <taxon>Pezizomycotina</taxon>
        <taxon>Leotiomycetes</taxon>
        <taxon>Helotiales</taxon>
        <taxon>Helotiaceae</taxon>
        <taxon>Glarea</taxon>
    </lineage>
</organism>
<dbReference type="GeneID" id="19463862"/>
<dbReference type="PANTHER" id="PTHR24114">
    <property type="entry name" value="LEUCINE RICH REPEAT FAMILY PROTEIN"/>
    <property type="match status" value="1"/>
</dbReference>
<dbReference type="eggNOG" id="KOG4242">
    <property type="taxonomic scope" value="Eukaryota"/>
</dbReference>
<accession>S3D7M6</accession>
<dbReference type="AlphaFoldDB" id="S3D7M6"/>
<proteinExistence type="predicted"/>
<feature type="compositionally biased region" description="Polar residues" evidence="1">
    <location>
        <begin position="208"/>
        <end position="226"/>
    </location>
</feature>
<feature type="compositionally biased region" description="Low complexity" evidence="1">
    <location>
        <begin position="81"/>
        <end position="93"/>
    </location>
</feature>
<dbReference type="Proteomes" id="UP000016922">
    <property type="component" value="Unassembled WGS sequence"/>
</dbReference>
<dbReference type="HOGENOM" id="CLU_003789_0_0_1"/>
<dbReference type="OrthoDB" id="120976at2759"/>
<name>S3D7M6_GLAL2</name>
<feature type="domain" description="PH" evidence="2">
    <location>
        <begin position="152"/>
        <end position="292"/>
    </location>
</feature>
<evidence type="ECO:0000259" key="2">
    <source>
        <dbReference type="PROSITE" id="PS50003"/>
    </source>
</evidence>
<dbReference type="OMA" id="CEDAPCF"/>
<feature type="region of interest" description="Disordered" evidence="1">
    <location>
        <begin position="200"/>
        <end position="232"/>
    </location>
</feature>
<gene>
    <name evidence="3" type="ORF">GLAREA_04807</name>
</gene>
<keyword evidence="4" id="KW-1185">Reference proteome</keyword>
<feature type="compositionally biased region" description="Basic residues" evidence="1">
    <location>
        <begin position="52"/>
        <end position="62"/>
    </location>
</feature>
<evidence type="ECO:0000313" key="4">
    <source>
        <dbReference type="Proteomes" id="UP000016922"/>
    </source>
</evidence>
<reference evidence="3 4" key="1">
    <citation type="journal article" date="2013" name="BMC Genomics">
        <title>Genomics-driven discovery of the pneumocandin biosynthetic gene cluster in the fungus Glarea lozoyensis.</title>
        <authorList>
            <person name="Chen L."/>
            <person name="Yue Q."/>
            <person name="Zhang X."/>
            <person name="Xiang M."/>
            <person name="Wang C."/>
            <person name="Li S."/>
            <person name="Che Y."/>
            <person name="Ortiz-Lopez F.J."/>
            <person name="Bills G.F."/>
            <person name="Liu X."/>
            <person name="An Z."/>
        </authorList>
    </citation>
    <scope>NUCLEOTIDE SEQUENCE [LARGE SCALE GENOMIC DNA]</scope>
    <source>
        <strain evidence="4">ATCC 20868 / MF5171</strain>
    </source>
</reference>
<dbReference type="PROSITE" id="PS50003">
    <property type="entry name" value="PH_DOMAIN"/>
    <property type="match status" value="1"/>
</dbReference>
<evidence type="ECO:0000313" key="3">
    <source>
        <dbReference type="EMBL" id="EPE28016.1"/>
    </source>
</evidence>
<feature type="region of interest" description="Disordered" evidence="1">
    <location>
        <begin position="1"/>
        <end position="112"/>
    </location>
</feature>
<dbReference type="InterPro" id="IPR052394">
    <property type="entry name" value="LRR-containing"/>
</dbReference>
<dbReference type="Gene3D" id="3.80.10.10">
    <property type="entry name" value="Ribonuclease Inhibitor"/>
    <property type="match status" value="1"/>
</dbReference>
<feature type="compositionally biased region" description="Low complexity" evidence="1">
    <location>
        <begin position="24"/>
        <end position="34"/>
    </location>
</feature>
<dbReference type="InterPro" id="IPR001849">
    <property type="entry name" value="PH_domain"/>
</dbReference>
<dbReference type="EMBL" id="KE145369">
    <property type="protein sequence ID" value="EPE28016.1"/>
    <property type="molecule type" value="Genomic_DNA"/>
</dbReference>
<dbReference type="Pfam" id="PF25353">
    <property type="entry name" value="PH_2nd_LRR"/>
    <property type="match status" value="1"/>
</dbReference>
<feature type="compositionally biased region" description="Basic and acidic residues" evidence="1">
    <location>
        <begin position="1"/>
        <end position="11"/>
    </location>
</feature>
<dbReference type="InterPro" id="IPR057334">
    <property type="entry name" value="PH_2nd_LRR"/>
</dbReference>
<feature type="region of interest" description="Disordered" evidence="1">
    <location>
        <begin position="130"/>
        <end position="150"/>
    </location>
</feature>
<sequence length="1225" mass="137615">MAPSGKDESTKSRRKSLNPFTRHSLSSLSNLNTNVGDEYATIGEGEGETQRRERKKLGKRHSVFSIGPSASHEVGAPKQDGSLSPSHSNGSHSPRVRPRTLQKGRPTSIFGSLGKRSMTYVDEEEVDHFASSAPESPWEDGHPEGATTPNKTVLYHGEVQTESGMFRKKKEYLVLTDSYLIRFKSQSRASEVFPSIPHAYGRGGATRHPSTTSVGSLQEVQSNHSHTSAEGDNRIPLSQIVTAYRVEDGRPFFTTEVVYLDEDYHGVGSIQLMLYDPTDADLWLSSIRGAAQKARLLQEEPFPARIIKYLVRLVEGLHDYDPNHFQVFRVVRRAPLVKGGKSTSSSDDLQKLAGTVFYMVVGINNIHLIPVPDFSDSSRRLLAPKANRHTHGIVTLYRINMLSGDDRFELAFRMPLQPVKMLELAAFASFDIVAVINRAWQYLKPLWFDRSFLLKGAGDQLPLEDAVPLVEAEEYGAFDRTLVAHCIAYNCNPANVQYAVDWHVEDAPEFRLYPPAVTPKYTVYELLAIFRSLRYNNSFNSISFRDIDLHSMHGMMDDCGTDHVAYTSRNGIPVTQYSNINPQARSILYREVQALALKSSSLRRVDFTNTLPKRRPTDMFDLEGREIEKDPGCEIVGALLPLCGKNLTSISWIILSGIELGETDLEEMIPALNERGSQIRAIECSHCGLTDRGIIQLLGHLEKQNASLECINIADNSGRIEPDRFSSSMSRFSRIRKLDLSRITRISGDQPLFAPEVLLSWDLEELIMNGIPINDKSLDAIATYLASDKSDSLRVLQMEQCNLNGNHVALLMRAMAREAGQARELQLHVNANKLEKGVGEIAKAIKENHTPSHLVMRMIEFEKEDHFRQILEALRTNTTIRSLDLSKASLPYDANELTCDTLRLVFAENTTLQELDISGEQAHLEVTRFGIGLNHGLTGLKENKALKVLRIEYQNLGMEGANTLSSVLEHNKHLTHVHCEHNDINLQGFTILVNALATNYTVLEFPFMHNEQDASMKRISTNMMETRTQAQKMKDDHNKSSVRRSLSTFGIHKPMPAQDLTPQDVDAVVRLLAERWDTQMQRMAMFLERNRNIANGIEPGPGDGYTVGEEFLRPTTAMSDNGILETVLSNTTPRADMPNPVDTHMNAKFGNLGISTIQEGDGEENSFQHPIMPRYGQRSMSFEMNDDGANDRLPRIRRPDGRFEPLEIREHAQMFSNGEFFKMES</sequence>